<organism evidence="2 3">
    <name type="scientific">Lentinula lateritia</name>
    <dbReference type="NCBI Taxonomy" id="40482"/>
    <lineage>
        <taxon>Eukaryota</taxon>
        <taxon>Fungi</taxon>
        <taxon>Dikarya</taxon>
        <taxon>Basidiomycota</taxon>
        <taxon>Agaricomycotina</taxon>
        <taxon>Agaricomycetes</taxon>
        <taxon>Agaricomycetidae</taxon>
        <taxon>Agaricales</taxon>
        <taxon>Marasmiineae</taxon>
        <taxon>Omphalotaceae</taxon>
        <taxon>Lentinula</taxon>
    </lineage>
</organism>
<evidence type="ECO:0000313" key="3">
    <source>
        <dbReference type="Proteomes" id="UP001150238"/>
    </source>
</evidence>
<dbReference type="EMBL" id="JANVFS010000063">
    <property type="protein sequence ID" value="KAJ4463990.1"/>
    <property type="molecule type" value="Genomic_DNA"/>
</dbReference>
<dbReference type="Gene3D" id="3.40.50.300">
    <property type="entry name" value="P-loop containing nucleotide triphosphate hydrolases"/>
    <property type="match status" value="1"/>
</dbReference>
<reference evidence="2" key="1">
    <citation type="submission" date="2022-08" db="EMBL/GenBank/DDBJ databases">
        <authorList>
            <consortium name="DOE Joint Genome Institute"/>
            <person name="Min B."/>
            <person name="Riley R."/>
            <person name="Sierra-Patev S."/>
            <person name="Naranjo-Ortiz M."/>
            <person name="Looney B."/>
            <person name="Konkel Z."/>
            <person name="Slot J.C."/>
            <person name="Sakamoto Y."/>
            <person name="Steenwyk J.L."/>
            <person name="Rokas A."/>
            <person name="Carro J."/>
            <person name="Camarero S."/>
            <person name="Ferreira P."/>
            <person name="Molpeceres G."/>
            <person name="Ruiz-Duenas F.J."/>
            <person name="Serrano A."/>
            <person name="Henrissat B."/>
            <person name="Drula E."/>
            <person name="Hughes K.W."/>
            <person name="Mata J.L."/>
            <person name="Ishikawa N.K."/>
            <person name="Vargas-Isla R."/>
            <person name="Ushijima S."/>
            <person name="Smith C.A."/>
            <person name="Ahrendt S."/>
            <person name="Andreopoulos W."/>
            <person name="He G."/>
            <person name="Labutti K."/>
            <person name="Lipzen A."/>
            <person name="Ng V."/>
            <person name="Sandor L."/>
            <person name="Barry K."/>
            <person name="Martinez A.T."/>
            <person name="Xiao Y."/>
            <person name="Gibbons J.G."/>
            <person name="Terashima K."/>
            <person name="Hibbett D.S."/>
            <person name="Grigoriev I.V."/>
        </authorList>
    </citation>
    <scope>NUCLEOTIDE SEQUENCE</scope>
    <source>
        <strain evidence="2">Sp2 HRB7682 ss15</strain>
    </source>
</reference>
<protein>
    <submittedName>
        <fullName evidence="2">AAA domain-containing protein</fullName>
    </submittedName>
</protein>
<comment type="caution">
    <text evidence="2">The sequence shown here is derived from an EMBL/GenBank/DDBJ whole genome shotgun (WGS) entry which is preliminary data.</text>
</comment>
<proteinExistence type="predicted"/>
<reference evidence="2" key="2">
    <citation type="journal article" date="2023" name="Proc. Natl. Acad. Sci. U.S.A.">
        <title>A global phylogenomic analysis of the shiitake genus Lentinula.</title>
        <authorList>
            <person name="Sierra-Patev S."/>
            <person name="Min B."/>
            <person name="Naranjo-Ortiz M."/>
            <person name="Looney B."/>
            <person name="Konkel Z."/>
            <person name="Slot J.C."/>
            <person name="Sakamoto Y."/>
            <person name="Steenwyk J.L."/>
            <person name="Rokas A."/>
            <person name="Carro J."/>
            <person name="Camarero S."/>
            <person name="Ferreira P."/>
            <person name="Molpeceres G."/>
            <person name="Ruiz-Duenas F.J."/>
            <person name="Serrano A."/>
            <person name="Henrissat B."/>
            <person name="Drula E."/>
            <person name="Hughes K.W."/>
            <person name="Mata J.L."/>
            <person name="Ishikawa N.K."/>
            <person name="Vargas-Isla R."/>
            <person name="Ushijima S."/>
            <person name="Smith C.A."/>
            <person name="Donoghue J."/>
            <person name="Ahrendt S."/>
            <person name="Andreopoulos W."/>
            <person name="He G."/>
            <person name="LaButti K."/>
            <person name="Lipzen A."/>
            <person name="Ng V."/>
            <person name="Riley R."/>
            <person name="Sandor L."/>
            <person name="Barry K."/>
            <person name="Martinez A.T."/>
            <person name="Xiao Y."/>
            <person name="Gibbons J.G."/>
            <person name="Terashima K."/>
            <person name="Grigoriev I.V."/>
            <person name="Hibbett D."/>
        </authorList>
    </citation>
    <scope>NUCLEOTIDE SEQUENCE</scope>
    <source>
        <strain evidence="2">Sp2 HRB7682 ss15</strain>
    </source>
</reference>
<evidence type="ECO:0000259" key="1">
    <source>
        <dbReference type="Pfam" id="PF13521"/>
    </source>
</evidence>
<evidence type="ECO:0000313" key="2">
    <source>
        <dbReference type="EMBL" id="KAJ4463990.1"/>
    </source>
</evidence>
<name>A0A9W8ZQY9_9AGAR</name>
<dbReference type="SUPFAM" id="SSF52540">
    <property type="entry name" value="P-loop containing nucleoside triphosphate hydrolases"/>
    <property type="match status" value="1"/>
</dbReference>
<dbReference type="InterPro" id="IPR027417">
    <property type="entry name" value="P-loop_NTPase"/>
</dbReference>
<dbReference type="Proteomes" id="UP001150238">
    <property type="component" value="Unassembled WGS sequence"/>
</dbReference>
<dbReference type="Pfam" id="PF13521">
    <property type="entry name" value="AAA_28"/>
    <property type="match status" value="1"/>
</dbReference>
<accession>A0A9W8ZQY9</accession>
<gene>
    <name evidence="2" type="ORF">C8J55DRAFT_530704</name>
</gene>
<dbReference type="AlphaFoldDB" id="A0A9W8ZQY9"/>
<feature type="domain" description="NadR/Ttd14 AAA" evidence="1">
    <location>
        <begin position="20"/>
        <end position="194"/>
    </location>
</feature>
<sequence>MSEPFVHKVGEPQMSGLRAIYIVGPSSTGKTTLCNALATCLGLPPSMHITEVARTVMKEQGFTRADVHSLDMQHAIVKAQVSKDREARRKVAAEATVLRQAVLLSDRSAVDAVVYAALSELKAKSGSTQTLISSADFQEVLPFYRSPRSTFVLLRPIKEWMIDDGVRSLEDGEHCHDMFVRILKELNISYIELGEDCRWLEERIAAVRRGASYI</sequence>
<dbReference type="InterPro" id="IPR038727">
    <property type="entry name" value="NadR/Ttd14_AAA_dom"/>
</dbReference>